<reference evidence="2 3" key="1">
    <citation type="submission" date="2019-09" db="EMBL/GenBank/DDBJ databases">
        <title>YIM 132180 draft genome.</title>
        <authorList>
            <person name="Zhang K."/>
        </authorList>
    </citation>
    <scope>NUCLEOTIDE SEQUENCE [LARGE SCALE GENOMIC DNA]</scope>
    <source>
        <strain evidence="2 3">YIM 132180</strain>
    </source>
</reference>
<evidence type="ECO:0000256" key="1">
    <source>
        <dbReference type="SAM" id="Phobius"/>
    </source>
</evidence>
<name>A0A7V7PKZ7_9HYPH</name>
<dbReference type="RefSeq" id="WP_150972765.1">
    <property type="nucleotide sequence ID" value="NZ_VZDO01000020.1"/>
</dbReference>
<dbReference type="Proteomes" id="UP000432089">
    <property type="component" value="Unassembled WGS sequence"/>
</dbReference>
<keyword evidence="1" id="KW-0812">Transmembrane</keyword>
<comment type="caution">
    <text evidence="2">The sequence shown here is derived from an EMBL/GenBank/DDBJ whole genome shotgun (WGS) entry which is preliminary data.</text>
</comment>
<organism evidence="2 3">
    <name type="scientific">Plantimonas leprariae</name>
    <dbReference type="NCBI Taxonomy" id="2615207"/>
    <lineage>
        <taxon>Bacteria</taxon>
        <taxon>Pseudomonadati</taxon>
        <taxon>Pseudomonadota</taxon>
        <taxon>Alphaproteobacteria</taxon>
        <taxon>Hyphomicrobiales</taxon>
        <taxon>Aurantimonadaceae</taxon>
        <taxon>Plantimonas</taxon>
    </lineage>
</organism>
<sequence length="47" mass="5016">MEITIQPLVALVAGILILIAPRLLNYIVAIYLIVVGVVGLFGRQLGV</sequence>
<keyword evidence="1" id="KW-1133">Transmembrane helix</keyword>
<dbReference type="AlphaFoldDB" id="A0A7V7PKZ7"/>
<dbReference type="InterPro" id="IPR021446">
    <property type="entry name" value="DUF3096"/>
</dbReference>
<protein>
    <submittedName>
        <fullName evidence="2">DUF3096 domain-containing protein</fullName>
    </submittedName>
</protein>
<feature type="transmembrane region" description="Helical" evidence="1">
    <location>
        <begin position="23"/>
        <end position="42"/>
    </location>
</feature>
<keyword evidence="3" id="KW-1185">Reference proteome</keyword>
<dbReference type="Pfam" id="PF11295">
    <property type="entry name" value="DUF3096"/>
    <property type="match status" value="1"/>
</dbReference>
<proteinExistence type="predicted"/>
<gene>
    <name evidence="2" type="ORF">F6X38_19725</name>
</gene>
<evidence type="ECO:0000313" key="2">
    <source>
        <dbReference type="EMBL" id="KAB0676803.1"/>
    </source>
</evidence>
<dbReference type="EMBL" id="VZDO01000020">
    <property type="protein sequence ID" value="KAB0676803.1"/>
    <property type="molecule type" value="Genomic_DNA"/>
</dbReference>
<evidence type="ECO:0000313" key="3">
    <source>
        <dbReference type="Proteomes" id="UP000432089"/>
    </source>
</evidence>
<keyword evidence="1" id="KW-0472">Membrane</keyword>
<accession>A0A7V7PKZ7</accession>